<dbReference type="KEGG" id="aser:Asera_01060"/>
<gene>
    <name evidence="2" type="ORF">Asera_01060</name>
</gene>
<accession>A0A810KV62</accession>
<protein>
    <submittedName>
        <fullName evidence="2">Uncharacterized protein</fullName>
    </submittedName>
</protein>
<evidence type="ECO:0000256" key="1">
    <source>
        <dbReference type="SAM" id="MobiDB-lite"/>
    </source>
</evidence>
<reference evidence="2" key="1">
    <citation type="submission" date="2020-08" db="EMBL/GenBank/DDBJ databases">
        <title>Whole genome shotgun sequence of Actinocatenispora sera NBRC 101916.</title>
        <authorList>
            <person name="Komaki H."/>
            <person name="Tamura T."/>
        </authorList>
    </citation>
    <scope>NUCLEOTIDE SEQUENCE</scope>
    <source>
        <strain evidence="2">NBRC 101916</strain>
    </source>
</reference>
<sequence length="102" mass="10734">MYAGRHTGPARYPVTARAVIVRAGERVTATPPTPASTGRHPRSGRPVCGIADDGAQALDRLAVTAADVVLMDVRCRGGTAPRPLAASSPAARPRRFWCSAMR</sequence>
<dbReference type="EMBL" id="AP023354">
    <property type="protein sequence ID" value="BCJ25998.1"/>
    <property type="molecule type" value="Genomic_DNA"/>
</dbReference>
<feature type="region of interest" description="Disordered" evidence="1">
    <location>
        <begin position="25"/>
        <end position="45"/>
    </location>
</feature>
<keyword evidence="3" id="KW-1185">Reference proteome</keyword>
<organism evidence="2 3">
    <name type="scientific">Actinocatenispora sera</name>
    <dbReference type="NCBI Taxonomy" id="390989"/>
    <lineage>
        <taxon>Bacteria</taxon>
        <taxon>Bacillati</taxon>
        <taxon>Actinomycetota</taxon>
        <taxon>Actinomycetes</taxon>
        <taxon>Micromonosporales</taxon>
        <taxon>Micromonosporaceae</taxon>
        <taxon>Actinocatenispora</taxon>
    </lineage>
</organism>
<name>A0A810KV62_9ACTN</name>
<dbReference type="Proteomes" id="UP000680750">
    <property type="component" value="Chromosome"/>
</dbReference>
<dbReference type="AlphaFoldDB" id="A0A810KV62"/>
<evidence type="ECO:0000313" key="2">
    <source>
        <dbReference type="EMBL" id="BCJ25998.1"/>
    </source>
</evidence>
<evidence type="ECO:0000313" key="3">
    <source>
        <dbReference type="Proteomes" id="UP000680750"/>
    </source>
</evidence>
<proteinExistence type="predicted"/>